<dbReference type="SUPFAM" id="SSF48371">
    <property type="entry name" value="ARM repeat"/>
    <property type="match status" value="1"/>
</dbReference>
<dbReference type="PANTHER" id="PTHR19316">
    <property type="entry name" value="PROTEIN FOLDING REGULATOR"/>
    <property type="match status" value="1"/>
</dbReference>
<dbReference type="PANTHER" id="PTHR19316:SF18">
    <property type="entry name" value="HSP70-BINDING PROTEIN 1"/>
    <property type="match status" value="1"/>
</dbReference>
<dbReference type="InterPro" id="IPR050693">
    <property type="entry name" value="Hsp70_NEF-Inhibitors"/>
</dbReference>
<evidence type="ECO:0000256" key="1">
    <source>
        <dbReference type="ARBA" id="ARBA00022737"/>
    </source>
</evidence>
<evidence type="ECO:0000313" key="3">
    <source>
        <dbReference type="EMBL" id="OAO12891.1"/>
    </source>
</evidence>
<dbReference type="STRING" id="478820.A0A196S956"/>
<comment type="caution">
    <text evidence="3">The sequence shown here is derived from an EMBL/GenBank/DDBJ whole genome shotgun (WGS) entry which is preliminary data.</text>
</comment>
<keyword evidence="1" id="KW-0677">Repeat</keyword>
<organism evidence="3 4">
    <name type="scientific">Blastocystis sp. subtype 1 (strain ATCC 50177 / NandII)</name>
    <dbReference type="NCBI Taxonomy" id="478820"/>
    <lineage>
        <taxon>Eukaryota</taxon>
        <taxon>Sar</taxon>
        <taxon>Stramenopiles</taxon>
        <taxon>Bigyra</taxon>
        <taxon>Opalozoa</taxon>
        <taxon>Opalinata</taxon>
        <taxon>Blastocystidae</taxon>
        <taxon>Blastocystis</taxon>
    </lineage>
</organism>
<dbReference type="InterPro" id="IPR013918">
    <property type="entry name" value="Nucleotide_exch_fac_Fes1"/>
</dbReference>
<dbReference type="Proteomes" id="UP000078348">
    <property type="component" value="Unassembled WGS sequence"/>
</dbReference>
<dbReference type="GO" id="GO:0000774">
    <property type="term" value="F:adenyl-nucleotide exchange factor activity"/>
    <property type="evidence" value="ECO:0007669"/>
    <property type="project" value="TreeGrafter"/>
</dbReference>
<feature type="domain" description="Nucleotide exchange factor Fes1" evidence="2">
    <location>
        <begin position="9"/>
        <end position="87"/>
    </location>
</feature>
<name>A0A196S956_BLAHN</name>
<dbReference type="InterPro" id="IPR016024">
    <property type="entry name" value="ARM-type_fold"/>
</dbReference>
<sequence length="300" mass="33636">MDKYANYLGILKWSLAQNDGTKPSDVKPMSEEDKAFFEKAVEAACVSDASRMKDCLGKLAKEGISEKETVAILSVLEELLESLDNAVDFDTMKGYPVILSMLSSSSSTEVKEACLSLLTTAAQNQAKVQKVLVEANVVQSLLSVLSTTDMKLKAKVLGCLFSMISNYEPGEKVFLFNNGLNAMKTILFSETETNTVYRKVLVLLLQMARAETPYMRKFLSAELVNRLSSAFLRSEDVDVKETTLYFLQFILQMDRKCFEKADVEKSLKEVLPSIQEYVRDDKVPSELKDCVKTIERYLAL</sequence>
<dbReference type="AlphaFoldDB" id="A0A196S956"/>
<proteinExistence type="predicted"/>
<dbReference type="Pfam" id="PF08609">
    <property type="entry name" value="Fes1"/>
    <property type="match status" value="1"/>
</dbReference>
<dbReference type="EMBL" id="LXWW01000501">
    <property type="protein sequence ID" value="OAO12891.1"/>
    <property type="molecule type" value="Genomic_DNA"/>
</dbReference>
<evidence type="ECO:0000313" key="4">
    <source>
        <dbReference type="Proteomes" id="UP000078348"/>
    </source>
</evidence>
<dbReference type="OrthoDB" id="10250458at2759"/>
<dbReference type="Gene3D" id="1.25.10.10">
    <property type="entry name" value="Leucine-rich Repeat Variant"/>
    <property type="match status" value="1"/>
</dbReference>
<dbReference type="InterPro" id="IPR011989">
    <property type="entry name" value="ARM-like"/>
</dbReference>
<evidence type="ECO:0000259" key="2">
    <source>
        <dbReference type="Pfam" id="PF08609"/>
    </source>
</evidence>
<dbReference type="GO" id="GO:0005783">
    <property type="term" value="C:endoplasmic reticulum"/>
    <property type="evidence" value="ECO:0007669"/>
    <property type="project" value="TreeGrafter"/>
</dbReference>
<keyword evidence="4" id="KW-1185">Reference proteome</keyword>
<accession>A0A196S956</accession>
<gene>
    <name evidence="3" type="ORF">AV274_5424</name>
</gene>
<protein>
    <submittedName>
        <fullName evidence="3">Hsp70</fullName>
    </submittedName>
</protein>
<reference evidence="3 4" key="1">
    <citation type="submission" date="2016-05" db="EMBL/GenBank/DDBJ databases">
        <title>Nuclear genome of Blastocystis sp. subtype 1 NandII.</title>
        <authorList>
            <person name="Gentekaki E."/>
            <person name="Curtis B."/>
            <person name="Stairs C."/>
            <person name="Eme L."/>
            <person name="Herman E."/>
            <person name="Klimes V."/>
            <person name="Arias M.C."/>
            <person name="Elias M."/>
            <person name="Hilliou F."/>
            <person name="Klute M."/>
            <person name="Malik S.-B."/>
            <person name="Pightling A."/>
            <person name="Rachubinski R."/>
            <person name="Salas D."/>
            <person name="Schlacht A."/>
            <person name="Suga H."/>
            <person name="Archibald J."/>
            <person name="Ball S.G."/>
            <person name="Clark G."/>
            <person name="Dacks J."/>
            <person name="Van Der Giezen M."/>
            <person name="Tsaousis A."/>
            <person name="Roger A."/>
        </authorList>
    </citation>
    <scope>NUCLEOTIDE SEQUENCE [LARGE SCALE GENOMIC DNA]</scope>
    <source>
        <strain evidence="4">ATCC 50177 / NandII</strain>
    </source>
</reference>